<sequence length="102" mass="10975">MEYRSAATRPHGTAIGGASTSALRPGGFMSGGEHYLHLEEAAFLADRGNLLLFEDATGRPGSVGKRLLSLEEVLHAMAAFGVPLERYLLYSGLARLGFIVRR</sequence>
<proteinExistence type="predicted"/>
<dbReference type="OrthoDB" id="514732at2759"/>
<dbReference type="Proteomes" id="UP000054498">
    <property type="component" value="Unassembled WGS sequence"/>
</dbReference>
<dbReference type="PANTHER" id="PTHR21027:SF1">
    <property type="entry name" value="TRNA-SPLICING ENDONUCLEASE SUBUNIT SEN54"/>
    <property type="match status" value="1"/>
</dbReference>
<gene>
    <name evidence="2" type="ORF">MNEG_13116</name>
</gene>
<evidence type="ECO:0000313" key="3">
    <source>
        <dbReference type="Proteomes" id="UP000054498"/>
    </source>
</evidence>
<feature type="region of interest" description="Disordered" evidence="1">
    <location>
        <begin position="1"/>
        <end position="23"/>
    </location>
</feature>
<evidence type="ECO:0008006" key="4">
    <source>
        <dbReference type="Google" id="ProtNLM"/>
    </source>
</evidence>
<keyword evidence="3" id="KW-1185">Reference proteome</keyword>
<dbReference type="EMBL" id="KK103851">
    <property type="protein sequence ID" value="KIY94845.1"/>
    <property type="molecule type" value="Genomic_DNA"/>
</dbReference>
<organism evidence="2 3">
    <name type="scientific">Monoraphidium neglectum</name>
    <dbReference type="NCBI Taxonomy" id="145388"/>
    <lineage>
        <taxon>Eukaryota</taxon>
        <taxon>Viridiplantae</taxon>
        <taxon>Chlorophyta</taxon>
        <taxon>core chlorophytes</taxon>
        <taxon>Chlorophyceae</taxon>
        <taxon>CS clade</taxon>
        <taxon>Sphaeropleales</taxon>
        <taxon>Selenastraceae</taxon>
        <taxon>Monoraphidium</taxon>
    </lineage>
</organism>
<dbReference type="STRING" id="145388.A0A0D2MIL7"/>
<dbReference type="GO" id="GO:0000379">
    <property type="term" value="P:tRNA-type intron splice site recognition and cleavage"/>
    <property type="evidence" value="ECO:0007669"/>
    <property type="project" value="TreeGrafter"/>
</dbReference>
<dbReference type="AlphaFoldDB" id="A0A0D2MIL7"/>
<reference evidence="2 3" key="1">
    <citation type="journal article" date="2013" name="BMC Genomics">
        <title>Reconstruction of the lipid metabolism for the microalga Monoraphidium neglectum from its genome sequence reveals characteristics suitable for biofuel production.</title>
        <authorList>
            <person name="Bogen C."/>
            <person name="Al-Dilaimi A."/>
            <person name="Albersmeier A."/>
            <person name="Wichmann J."/>
            <person name="Grundmann M."/>
            <person name="Rupp O."/>
            <person name="Lauersen K.J."/>
            <person name="Blifernez-Klassen O."/>
            <person name="Kalinowski J."/>
            <person name="Goesmann A."/>
            <person name="Mussgnug J.H."/>
            <person name="Kruse O."/>
        </authorList>
    </citation>
    <scope>NUCLEOTIDE SEQUENCE [LARGE SCALE GENOMIC DNA]</scope>
    <source>
        <strain evidence="2 3">SAG 48.87</strain>
    </source>
</reference>
<dbReference type="GeneID" id="25730546"/>
<protein>
    <recommendedName>
        <fullName evidence="4">tRNA-splicing endonuclease subunit Sen54 N-terminal domain-containing protein</fullName>
    </recommendedName>
</protein>
<dbReference type="InterPro" id="IPR024337">
    <property type="entry name" value="tRNA_splic_suSen54"/>
</dbReference>
<dbReference type="KEGG" id="mng:MNEG_13116"/>
<evidence type="ECO:0000256" key="1">
    <source>
        <dbReference type="SAM" id="MobiDB-lite"/>
    </source>
</evidence>
<dbReference type="PANTHER" id="PTHR21027">
    <property type="entry name" value="TRNA-SPLICING ENDONUCLEASE SUBUNIT SEN54"/>
    <property type="match status" value="1"/>
</dbReference>
<dbReference type="GO" id="GO:0000214">
    <property type="term" value="C:tRNA-intron endonuclease complex"/>
    <property type="evidence" value="ECO:0007669"/>
    <property type="project" value="TreeGrafter"/>
</dbReference>
<name>A0A0D2MIL7_9CHLO</name>
<dbReference type="RefSeq" id="XP_013893865.1">
    <property type="nucleotide sequence ID" value="XM_014038411.1"/>
</dbReference>
<evidence type="ECO:0000313" key="2">
    <source>
        <dbReference type="EMBL" id="KIY94845.1"/>
    </source>
</evidence>
<accession>A0A0D2MIL7</accession>